<evidence type="ECO:0000313" key="10">
    <source>
        <dbReference type="Proteomes" id="UP000605986"/>
    </source>
</evidence>
<dbReference type="InterPro" id="IPR036259">
    <property type="entry name" value="MFS_trans_sf"/>
</dbReference>
<feature type="region of interest" description="Disordered" evidence="6">
    <location>
        <begin position="1"/>
        <end position="71"/>
    </location>
</feature>
<feature type="transmembrane region" description="Helical" evidence="7">
    <location>
        <begin position="510"/>
        <end position="528"/>
    </location>
</feature>
<feature type="transmembrane region" description="Helical" evidence="7">
    <location>
        <begin position="194"/>
        <end position="216"/>
    </location>
</feature>
<feature type="transmembrane region" description="Helical" evidence="7">
    <location>
        <begin position="347"/>
        <end position="370"/>
    </location>
</feature>
<dbReference type="OrthoDB" id="6612291at2759"/>
<proteinExistence type="inferred from homology"/>
<keyword evidence="3 7" id="KW-0812">Transmembrane</keyword>
<dbReference type="SUPFAM" id="SSF103473">
    <property type="entry name" value="MFS general substrate transporter"/>
    <property type="match status" value="1"/>
</dbReference>
<dbReference type="GO" id="GO:0016020">
    <property type="term" value="C:membrane"/>
    <property type="evidence" value="ECO:0007669"/>
    <property type="project" value="UniProtKB-SubCell"/>
</dbReference>
<feature type="compositionally biased region" description="Low complexity" evidence="6">
    <location>
        <begin position="53"/>
        <end position="62"/>
    </location>
</feature>
<feature type="transmembrane region" description="Helical" evidence="7">
    <location>
        <begin position="259"/>
        <end position="280"/>
    </location>
</feature>
<feature type="transmembrane region" description="Helical" evidence="7">
    <location>
        <begin position="382"/>
        <end position="402"/>
    </location>
</feature>
<dbReference type="InterPro" id="IPR020846">
    <property type="entry name" value="MFS_dom"/>
</dbReference>
<evidence type="ECO:0000259" key="8">
    <source>
        <dbReference type="PROSITE" id="PS50850"/>
    </source>
</evidence>
<keyword evidence="5 7" id="KW-0472">Membrane</keyword>
<dbReference type="GO" id="GO:0005351">
    <property type="term" value="F:carbohydrate:proton symporter activity"/>
    <property type="evidence" value="ECO:0007669"/>
    <property type="project" value="TreeGrafter"/>
</dbReference>
<keyword evidence="4 7" id="KW-1133">Transmembrane helix</keyword>
<dbReference type="PANTHER" id="PTHR48022">
    <property type="entry name" value="PLASTIDIC GLUCOSE TRANSPORTER 4"/>
    <property type="match status" value="1"/>
</dbReference>
<dbReference type="Gene3D" id="1.20.1250.20">
    <property type="entry name" value="MFS general substrate transporter like domains"/>
    <property type="match status" value="1"/>
</dbReference>
<protein>
    <recommendedName>
        <fullName evidence="8">Major facilitator superfamily (MFS) profile domain-containing protein</fullName>
    </recommendedName>
</protein>
<organism evidence="9 10">
    <name type="scientific">Fusarium austroafricanum</name>
    <dbReference type="NCBI Taxonomy" id="2364996"/>
    <lineage>
        <taxon>Eukaryota</taxon>
        <taxon>Fungi</taxon>
        <taxon>Dikarya</taxon>
        <taxon>Ascomycota</taxon>
        <taxon>Pezizomycotina</taxon>
        <taxon>Sordariomycetes</taxon>
        <taxon>Hypocreomycetidae</taxon>
        <taxon>Hypocreales</taxon>
        <taxon>Nectriaceae</taxon>
        <taxon>Fusarium</taxon>
        <taxon>Fusarium concolor species complex</taxon>
    </lineage>
</organism>
<dbReference type="AlphaFoldDB" id="A0A8H4KV76"/>
<dbReference type="Proteomes" id="UP000605986">
    <property type="component" value="Unassembled WGS sequence"/>
</dbReference>
<gene>
    <name evidence="9" type="ORF">F53441_235</name>
</gene>
<feature type="compositionally biased region" description="Basic and acidic residues" evidence="6">
    <location>
        <begin position="1"/>
        <end position="13"/>
    </location>
</feature>
<evidence type="ECO:0000313" key="9">
    <source>
        <dbReference type="EMBL" id="KAF4457882.1"/>
    </source>
</evidence>
<feature type="transmembrane region" description="Helical" evidence="7">
    <location>
        <begin position="162"/>
        <end position="182"/>
    </location>
</feature>
<dbReference type="Pfam" id="PF00083">
    <property type="entry name" value="Sugar_tr"/>
    <property type="match status" value="1"/>
</dbReference>
<evidence type="ECO:0000256" key="3">
    <source>
        <dbReference type="ARBA" id="ARBA00022692"/>
    </source>
</evidence>
<reference evidence="9" key="1">
    <citation type="submission" date="2020-01" db="EMBL/GenBank/DDBJ databases">
        <title>Identification and distribution of gene clusters putatively required for synthesis of sphingolipid metabolism inhibitors in phylogenetically diverse species of the filamentous fungus Fusarium.</title>
        <authorList>
            <person name="Kim H.-S."/>
            <person name="Busman M."/>
            <person name="Brown D.W."/>
            <person name="Divon H."/>
            <person name="Uhlig S."/>
            <person name="Proctor R.H."/>
        </authorList>
    </citation>
    <scope>NUCLEOTIDE SEQUENCE</scope>
    <source>
        <strain evidence="9">NRRL 53441</strain>
    </source>
</reference>
<dbReference type="EMBL" id="JAADJG010000008">
    <property type="protein sequence ID" value="KAF4457882.1"/>
    <property type="molecule type" value="Genomic_DNA"/>
</dbReference>
<evidence type="ECO:0000256" key="4">
    <source>
        <dbReference type="ARBA" id="ARBA00022989"/>
    </source>
</evidence>
<comment type="subcellular location">
    <subcellularLocation>
        <location evidence="1">Membrane</location>
        <topology evidence="1">Multi-pass membrane protein</topology>
    </subcellularLocation>
</comment>
<evidence type="ECO:0000256" key="1">
    <source>
        <dbReference type="ARBA" id="ARBA00004141"/>
    </source>
</evidence>
<feature type="transmembrane region" description="Helical" evidence="7">
    <location>
        <begin position="437"/>
        <end position="456"/>
    </location>
</feature>
<sequence length="574" mass="62256">MSYHDRRESDPHAPDSIQPDYNEVEMTRSWQKVPQQDEDITEYHPYTSQISRQDSTSKQSKPSQDDDDDAQMPLRQSLKKYPKIAGYCFAMTIPVIGWGYDTVIVGAVASVDSFKLDYGDKIKGEWDIPGNWLSLWMGLPPAGAAVGGLLGGWLQDKIGRKLTLLVGTIISILAIGLLFFSYLPASLDSKRMMLTAGLTIQAFTVGLNKATLVTWVSENTPTALRGSAMALFPAFTLLGQLVGLVVLLFINQIKGSNGYLGAFGSQWILALGPLLISIFMPESPGHLIRKGQEARALKSATRLFAPKVSPYMQLERIRATIEEEKALTGSATYWACLKGTNLRRTMIVTLATLLPAFFGMELLSSASVFLGSLGLKSSPSMMVMAAGVVAGMLGNGIGFYLLSRTGRRNMTIPSLAIASVLWGAMGITGFWRSEQLAWVSAGLMISVIVVCGLGAWPASYAILGETSSLQLRSLTQGLSAVAEKVISITLAIIMPLLYSRDKAALGAKTGFIFCALSLLSAVLSWLFIPEMKGKSAIEIDHMFEIGLSARKFKGYKMATHHVQEASPLATSDRV</sequence>
<keyword evidence="10" id="KW-1185">Reference proteome</keyword>
<evidence type="ECO:0000256" key="7">
    <source>
        <dbReference type="SAM" id="Phobius"/>
    </source>
</evidence>
<dbReference type="InterPro" id="IPR005828">
    <property type="entry name" value="MFS_sugar_transport-like"/>
</dbReference>
<feature type="transmembrane region" description="Helical" evidence="7">
    <location>
        <begin position="131"/>
        <end position="150"/>
    </location>
</feature>
<feature type="transmembrane region" description="Helical" evidence="7">
    <location>
        <begin position="84"/>
        <end position="111"/>
    </location>
</feature>
<feature type="transmembrane region" description="Helical" evidence="7">
    <location>
        <begin position="477"/>
        <end position="498"/>
    </location>
</feature>
<evidence type="ECO:0000256" key="5">
    <source>
        <dbReference type="ARBA" id="ARBA00023136"/>
    </source>
</evidence>
<dbReference type="InterPro" id="IPR050360">
    <property type="entry name" value="MFS_Sugar_Transporters"/>
</dbReference>
<evidence type="ECO:0000256" key="6">
    <source>
        <dbReference type="SAM" id="MobiDB-lite"/>
    </source>
</evidence>
<comment type="similarity">
    <text evidence="2">Belongs to the major facilitator superfamily. Sugar transporter (TC 2.A.1.1) family.</text>
</comment>
<feature type="domain" description="Major facilitator superfamily (MFS) profile" evidence="8">
    <location>
        <begin position="87"/>
        <end position="532"/>
    </location>
</feature>
<dbReference type="PANTHER" id="PTHR48022:SF41">
    <property type="entry name" value="MAJOR FACILITATOR SUPERFAMILY (MFS) PROFILE DOMAIN-CONTAINING PROTEIN"/>
    <property type="match status" value="1"/>
</dbReference>
<dbReference type="PROSITE" id="PS50850">
    <property type="entry name" value="MFS"/>
    <property type="match status" value="1"/>
</dbReference>
<feature type="transmembrane region" description="Helical" evidence="7">
    <location>
        <begin position="228"/>
        <end position="253"/>
    </location>
</feature>
<evidence type="ECO:0000256" key="2">
    <source>
        <dbReference type="ARBA" id="ARBA00010992"/>
    </source>
</evidence>
<accession>A0A8H4KV76</accession>
<comment type="caution">
    <text evidence="9">The sequence shown here is derived from an EMBL/GenBank/DDBJ whole genome shotgun (WGS) entry which is preliminary data.</text>
</comment>
<feature type="transmembrane region" description="Helical" evidence="7">
    <location>
        <begin position="414"/>
        <end position="431"/>
    </location>
</feature>
<name>A0A8H4KV76_9HYPO</name>